<dbReference type="PANTHER" id="PTHR34387">
    <property type="entry name" value="SLR1258 PROTEIN"/>
    <property type="match status" value="1"/>
</dbReference>
<proteinExistence type="predicted"/>
<name>A0ABX1VMY9_9PLAN</name>
<keyword evidence="1" id="KW-0732">Signal</keyword>
<sequence>MFRTLIVLLCLPWAASVAFGQAAGLRGGSSESSLVARLQAPDPTAAERLITVEAVAEVRVVPSRLRVVLAVAAQGETADEANAAGTALLTATKAKLTAAGIAAADVDTDFIAAFPVYAWGVEQQGGKDVLAENRVGTRVQSNLHVAVADEAAALNAIKAAVGDGVDLLAVDYWSDDLEAKQIEAQKKALAAAQAKAKLLLSVFPEKPQPINVWEGTRILYPHELYESLPSAEDGARTYYDRDGMTRVPAPRPLQVYYRGLFADIDAVEPVMPGRREIEVVSTVRLYYAAPGRPVGESSRVEPVR</sequence>
<dbReference type="Gene3D" id="3.30.70.2970">
    <property type="entry name" value="Protein of unknown function (DUF541), domain 2"/>
    <property type="match status" value="1"/>
</dbReference>
<accession>A0ABX1VMY9</accession>
<dbReference type="Gene3D" id="3.30.110.170">
    <property type="entry name" value="Protein of unknown function (DUF541), domain 1"/>
    <property type="match status" value="1"/>
</dbReference>
<feature type="signal peptide" evidence="1">
    <location>
        <begin position="1"/>
        <end position="22"/>
    </location>
</feature>
<dbReference type="RefSeq" id="WP_171189928.1">
    <property type="nucleotide sequence ID" value="NZ_WTPX01000264.1"/>
</dbReference>
<evidence type="ECO:0008006" key="4">
    <source>
        <dbReference type="Google" id="ProtNLM"/>
    </source>
</evidence>
<evidence type="ECO:0000313" key="3">
    <source>
        <dbReference type="Proteomes" id="UP000609651"/>
    </source>
</evidence>
<organism evidence="2 3">
    <name type="scientific">Alienimonas chondri</name>
    <dbReference type="NCBI Taxonomy" id="2681879"/>
    <lineage>
        <taxon>Bacteria</taxon>
        <taxon>Pseudomonadati</taxon>
        <taxon>Planctomycetota</taxon>
        <taxon>Planctomycetia</taxon>
        <taxon>Planctomycetales</taxon>
        <taxon>Planctomycetaceae</taxon>
        <taxon>Alienimonas</taxon>
    </lineage>
</organism>
<dbReference type="EMBL" id="WTPX01000264">
    <property type="protein sequence ID" value="NNJ28028.1"/>
    <property type="molecule type" value="Genomic_DNA"/>
</dbReference>
<dbReference type="Proteomes" id="UP000609651">
    <property type="component" value="Unassembled WGS sequence"/>
</dbReference>
<evidence type="ECO:0000256" key="1">
    <source>
        <dbReference type="SAM" id="SignalP"/>
    </source>
</evidence>
<dbReference type="InterPro" id="IPR007497">
    <property type="entry name" value="SIMPL/DUF541"/>
</dbReference>
<keyword evidence="3" id="KW-1185">Reference proteome</keyword>
<comment type="caution">
    <text evidence="2">The sequence shown here is derived from an EMBL/GenBank/DDBJ whole genome shotgun (WGS) entry which is preliminary data.</text>
</comment>
<gene>
    <name evidence="2" type="ORF">LzC2_41390</name>
</gene>
<dbReference type="PANTHER" id="PTHR34387:SF2">
    <property type="entry name" value="SLR1258 PROTEIN"/>
    <property type="match status" value="1"/>
</dbReference>
<evidence type="ECO:0000313" key="2">
    <source>
        <dbReference type="EMBL" id="NNJ28028.1"/>
    </source>
</evidence>
<dbReference type="Pfam" id="PF04402">
    <property type="entry name" value="SIMPL"/>
    <property type="match status" value="1"/>
</dbReference>
<dbReference type="InterPro" id="IPR052022">
    <property type="entry name" value="26kDa_periplasmic_antigen"/>
</dbReference>
<protein>
    <recommendedName>
        <fullName evidence="4">DUF541 domain-containing protein</fullName>
    </recommendedName>
</protein>
<reference evidence="2 3" key="1">
    <citation type="journal article" date="2020" name="Syst. Appl. Microbiol.">
        <title>Alienimonas chondri sp. nov., a novel planctomycete isolated from the biofilm of the red alga Chondrus crispus.</title>
        <authorList>
            <person name="Vitorino I."/>
            <person name="Albuquerque L."/>
            <person name="Wiegand S."/>
            <person name="Kallscheuer N."/>
            <person name="da Costa M.S."/>
            <person name="Lobo-da-Cunha A."/>
            <person name="Jogler C."/>
            <person name="Lage O.M."/>
        </authorList>
    </citation>
    <scope>NUCLEOTIDE SEQUENCE [LARGE SCALE GENOMIC DNA]</scope>
    <source>
        <strain evidence="2 3">LzC2</strain>
    </source>
</reference>
<feature type="chain" id="PRO_5045264306" description="DUF541 domain-containing protein" evidence="1">
    <location>
        <begin position="23"/>
        <end position="304"/>
    </location>
</feature>